<evidence type="ECO:0000313" key="2">
    <source>
        <dbReference type="Proteomes" id="UP000003678"/>
    </source>
</evidence>
<name>C0G692_9HYPH</name>
<dbReference type="AlphaFoldDB" id="C0G692"/>
<sequence>MKIPAVGLQFFQAAAGLPDKGVKLSFYRNVPSNRAGARLLTGFD</sequence>
<comment type="caution">
    <text evidence="1">The sequence shown here is derived from an EMBL/GenBank/DDBJ whole genome shotgun (WGS) entry which is preliminary data.</text>
</comment>
<dbReference type="EMBL" id="ACJD01000003">
    <property type="protein sequence ID" value="EEH14526.1"/>
    <property type="molecule type" value="Genomic_DNA"/>
</dbReference>
<protein>
    <submittedName>
        <fullName evidence="1">Uncharacterized protein</fullName>
    </submittedName>
</protein>
<proteinExistence type="predicted"/>
<evidence type="ECO:0000313" key="1">
    <source>
        <dbReference type="EMBL" id="EEH14526.1"/>
    </source>
</evidence>
<dbReference type="Proteomes" id="UP000003678">
    <property type="component" value="Unassembled WGS sequence"/>
</dbReference>
<gene>
    <name evidence="1" type="ORF">BCETI_3000276</name>
</gene>
<reference evidence="1 2" key="1">
    <citation type="submission" date="2009-03" db="EMBL/GenBank/DDBJ databases">
        <authorList>
            <person name="Setubal J.C."/>
            <person name="Boyle S."/>
            <person name="Crasta O.R."/>
            <person name="Gillespie J.J."/>
            <person name="Kenyon R.W."/>
            <person name="Lu J."/>
            <person name="Mane S."/>
            <person name="Nagrani S."/>
            <person name="Shallom J.M."/>
            <person name="Shallom S."/>
            <person name="Shukla M."/>
            <person name="Snyder E.E."/>
            <person name="Sobral B.W."/>
            <person name="Wattam A.R."/>
            <person name="Will R."/>
            <person name="Williams K."/>
            <person name="Yoo H."/>
            <person name="Bruce D.H."/>
            <person name="Detter C."/>
            <person name="Munk C."/>
            <person name="Brettin T.S."/>
            <person name="Ficht T."/>
        </authorList>
    </citation>
    <scope>NUCLEOTIDE SEQUENCE [LARGE SCALE GENOMIC DNA]</scope>
    <source>
        <strain evidence="1 2">Cudo</strain>
    </source>
</reference>
<organism evidence="1 2">
    <name type="scientific">Brucella ceti str. Cudo</name>
    <dbReference type="NCBI Taxonomy" id="595497"/>
    <lineage>
        <taxon>Bacteria</taxon>
        <taxon>Pseudomonadati</taxon>
        <taxon>Pseudomonadota</taxon>
        <taxon>Alphaproteobacteria</taxon>
        <taxon>Hyphomicrobiales</taxon>
        <taxon>Brucellaceae</taxon>
        <taxon>Brucella/Ochrobactrum group</taxon>
        <taxon>Brucella</taxon>
    </lineage>
</organism>
<accession>C0G692</accession>